<feature type="chain" id="PRO_5007748270" description="Carboxypeptidase" evidence="15">
    <location>
        <begin position="28"/>
        <end position="623"/>
    </location>
</feature>
<dbReference type="PRINTS" id="PR00724">
    <property type="entry name" value="CRBOXYPTASEC"/>
</dbReference>
<comment type="function">
    <text evidence="14">Protease with a carboxypeptidase B-like function involved in the C-terminal processing of the lysine and arginine residues from protein precursors. Promotes cell fusion and is involved in the programmed cell death.</text>
</comment>
<keyword evidence="19" id="KW-1185">Reference proteome</keyword>
<keyword evidence="4 15" id="KW-0121">Carboxypeptidase</keyword>
<keyword evidence="11" id="KW-0333">Golgi apparatus</keyword>
<dbReference type="OrthoDB" id="443318at2759"/>
<gene>
    <name evidence="18" type="ORF">SISNIDRAFT_472699</name>
</gene>
<dbReference type="GO" id="GO:0006508">
    <property type="term" value="P:proteolysis"/>
    <property type="evidence" value="ECO:0007669"/>
    <property type="project" value="UniProtKB-KW"/>
</dbReference>
<evidence type="ECO:0000256" key="1">
    <source>
        <dbReference type="ARBA" id="ARBA00001003"/>
    </source>
</evidence>
<evidence type="ECO:0000256" key="15">
    <source>
        <dbReference type="RuleBase" id="RU361156"/>
    </source>
</evidence>
<evidence type="ECO:0000256" key="6">
    <source>
        <dbReference type="ARBA" id="ARBA00022692"/>
    </source>
</evidence>
<keyword evidence="13" id="KW-0325">Glycoprotein</keyword>
<evidence type="ECO:0000256" key="17">
    <source>
        <dbReference type="SAM" id="Phobius"/>
    </source>
</evidence>
<comment type="catalytic activity">
    <reaction evidence="1">
        <text>Preferential release of a C-terminal arginine or lysine residue.</text>
        <dbReference type="EC" id="3.4.16.6"/>
    </reaction>
</comment>
<evidence type="ECO:0000256" key="14">
    <source>
        <dbReference type="ARBA" id="ARBA00037042"/>
    </source>
</evidence>
<dbReference type="SUPFAM" id="SSF53474">
    <property type="entry name" value="alpha/beta-Hydrolases"/>
    <property type="match status" value="1"/>
</dbReference>
<keyword evidence="12 17" id="KW-0472">Membrane</keyword>
<dbReference type="InterPro" id="IPR033124">
    <property type="entry name" value="Ser_caboxypep_his_AS"/>
</dbReference>
<dbReference type="GO" id="GO:0005802">
    <property type="term" value="C:trans-Golgi network"/>
    <property type="evidence" value="ECO:0007669"/>
    <property type="project" value="TreeGrafter"/>
</dbReference>
<dbReference type="EMBL" id="KV419396">
    <property type="protein sequence ID" value="KZS97810.1"/>
    <property type="molecule type" value="Genomic_DNA"/>
</dbReference>
<comment type="similarity">
    <text evidence="3 15">Belongs to the peptidase S10 family.</text>
</comment>
<feature type="region of interest" description="Disordered" evidence="16">
    <location>
        <begin position="482"/>
        <end position="513"/>
    </location>
</feature>
<feature type="transmembrane region" description="Helical" evidence="17">
    <location>
        <begin position="521"/>
        <end position="544"/>
    </location>
</feature>
<dbReference type="FunFam" id="3.40.50.1820:FF:000121">
    <property type="entry name" value="Carboxypeptidase D"/>
    <property type="match status" value="1"/>
</dbReference>
<dbReference type="PANTHER" id="PTHR11802">
    <property type="entry name" value="SERINE PROTEASE FAMILY S10 SERINE CARBOXYPEPTIDASE"/>
    <property type="match status" value="1"/>
</dbReference>
<evidence type="ECO:0000256" key="9">
    <source>
        <dbReference type="ARBA" id="ARBA00022801"/>
    </source>
</evidence>
<protein>
    <recommendedName>
        <fullName evidence="15">Carboxypeptidase</fullName>
        <ecNumber evidence="15">3.4.16.-</ecNumber>
    </recommendedName>
</protein>
<dbReference type="InterPro" id="IPR001563">
    <property type="entry name" value="Peptidase_S10"/>
</dbReference>
<dbReference type="GO" id="GO:0006915">
    <property type="term" value="P:apoptotic process"/>
    <property type="evidence" value="ECO:0007669"/>
    <property type="project" value="UniProtKB-KW"/>
</dbReference>
<comment type="subcellular location">
    <subcellularLocation>
        <location evidence="2">Golgi apparatus</location>
        <location evidence="2">trans-Golgi network membrane</location>
        <topology evidence="2">Single-pass type I membrane protein</topology>
    </subcellularLocation>
</comment>
<dbReference type="STRING" id="1314777.A0A164ZK95"/>
<keyword evidence="10 17" id="KW-1133">Transmembrane helix</keyword>
<evidence type="ECO:0000256" key="11">
    <source>
        <dbReference type="ARBA" id="ARBA00023034"/>
    </source>
</evidence>
<evidence type="ECO:0000256" key="3">
    <source>
        <dbReference type="ARBA" id="ARBA00009431"/>
    </source>
</evidence>
<keyword evidence="6 17" id="KW-0812">Transmembrane</keyword>
<keyword evidence="8 15" id="KW-0732">Signal</keyword>
<evidence type="ECO:0000313" key="19">
    <source>
        <dbReference type="Proteomes" id="UP000076722"/>
    </source>
</evidence>
<sequence>MPPSRLGIFSSFPFLFTLCLLILSSHAAPPKATSSASFYIPSLPDLPIDPAKPLHMYGGHISSDPHAATAPEDQITPHIYFFMLKARRLADRERIVFWFNGGPGCSSFDGLLMEAGPFRIDGKGGLKVTEGGWDEYTTMVFLDQPVGTGLSYTSTDNYVHELDEAAAQVVQFLRNFYEIFPEYKAMDTYLAGESYAGQYIPYIAKAILDSNVPTPLKGVAIGNGWIDAMSQYPAYVEYAAKYGIIKEGSEEHTGALESLDTCLNLLNQTQGLVPVSNVYCESLMGSLLSGLYKEARIGGKKVCMNVYDVRLSDEYPACGMNWPPDLKDVTKYLRRPDVVMALHAGDKSEAWQECNGRVGGELTNRHSTSAITLLPDLLEHINILLFSGDQDFICNYIGTENLVNSLEWNGAVGLGSSAETLPWAVDGIDAGTWITSRNLTYVKVFNASHMVPYDVPHIAHDMMLRFMGVDFSQIASGSAKIPSNVGNDTKPALIPTTEEEAQETPVSSGNSPEQDKAMWEAYYNAGSAALTLVIIALLIGLFFFCRSRRRRLQSNSPQRYDPEETIPLSQNLASANGSRMGGLDDDDESRRRKGKSRGTEPAQAVFDVGDSDGEEDYKDLRRP</sequence>
<evidence type="ECO:0000256" key="16">
    <source>
        <dbReference type="SAM" id="MobiDB-lite"/>
    </source>
</evidence>
<organism evidence="18 19">
    <name type="scientific">Sistotremastrum niveocremeum HHB9708</name>
    <dbReference type="NCBI Taxonomy" id="1314777"/>
    <lineage>
        <taxon>Eukaryota</taxon>
        <taxon>Fungi</taxon>
        <taxon>Dikarya</taxon>
        <taxon>Basidiomycota</taxon>
        <taxon>Agaricomycotina</taxon>
        <taxon>Agaricomycetes</taxon>
        <taxon>Sistotremastrales</taxon>
        <taxon>Sistotremastraceae</taxon>
        <taxon>Sertulicium</taxon>
        <taxon>Sertulicium niveocremeum</taxon>
    </lineage>
</organism>
<accession>A0A164ZK95</accession>
<name>A0A164ZK95_9AGAM</name>
<evidence type="ECO:0000256" key="13">
    <source>
        <dbReference type="ARBA" id="ARBA00023180"/>
    </source>
</evidence>
<dbReference type="Gene3D" id="3.40.50.1820">
    <property type="entry name" value="alpha/beta hydrolase"/>
    <property type="match status" value="1"/>
</dbReference>
<keyword evidence="5 15" id="KW-0645">Protease</keyword>
<evidence type="ECO:0000256" key="8">
    <source>
        <dbReference type="ARBA" id="ARBA00022729"/>
    </source>
</evidence>
<dbReference type="Pfam" id="PF00450">
    <property type="entry name" value="Peptidase_S10"/>
    <property type="match status" value="1"/>
</dbReference>
<dbReference type="PANTHER" id="PTHR11802:SF190">
    <property type="entry name" value="PHEROMONE-PROCESSING CARBOXYPEPTIDASE KEX1"/>
    <property type="match status" value="1"/>
</dbReference>
<dbReference type="InterPro" id="IPR018202">
    <property type="entry name" value="Ser_caboxypep_ser_AS"/>
</dbReference>
<reference evidence="18 19" key="1">
    <citation type="journal article" date="2016" name="Mol. Biol. Evol.">
        <title>Comparative Genomics of Early-Diverging Mushroom-Forming Fungi Provides Insights into the Origins of Lignocellulose Decay Capabilities.</title>
        <authorList>
            <person name="Nagy L.G."/>
            <person name="Riley R."/>
            <person name="Tritt A."/>
            <person name="Adam C."/>
            <person name="Daum C."/>
            <person name="Floudas D."/>
            <person name="Sun H."/>
            <person name="Yadav J.S."/>
            <person name="Pangilinan J."/>
            <person name="Larsson K.H."/>
            <person name="Matsuura K."/>
            <person name="Barry K."/>
            <person name="Labutti K."/>
            <person name="Kuo R."/>
            <person name="Ohm R.A."/>
            <person name="Bhattacharya S.S."/>
            <person name="Shirouzu T."/>
            <person name="Yoshinaga Y."/>
            <person name="Martin F.M."/>
            <person name="Grigoriev I.V."/>
            <person name="Hibbett D.S."/>
        </authorList>
    </citation>
    <scope>NUCLEOTIDE SEQUENCE [LARGE SCALE GENOMIC DNA]</scope>
    <source>
        <strain evidence="18 19">HHB9708</strain>
    </source>
</reference>
<dbReference type="PROSITE" id="PS00131">
    <property type="entry name" value="CARBOXYPEPT_SER_SER"/>
    <property type="match status" value="1"/>
</dbReference>
<evidence type="ECO:0000256" key="5">
    <source>
        <dbReference type="ARBA" id="ARBA00022670"/>
    </source>
</evidence>
<keyword evidence="7" id="KW-0053">Apoptosis</keyword>
<dbReference type="Proteomes" id="UP000076722">
    <property type="component" value="Unassembled WGS sequence"/>
</dbReference>
<evidence type="ECO:0000256" key="4">
    <source>
        <dbReference type="ARBA" id="ARBA00022645"/>
    </source>
</evidence>
<feature type="signal peptide" evidence="15">
    <location>
        <begin position="1"/>
        <end position="27"/>
    </location>
</feature>
<dbReference type="EC" id="3.4.16.-" evidence="15"/>
<dbReference type="InterPro" id="IPR029058">
    <property type="entry name" value="AB_hydrolase_fold"/>
</dbReference>
<feature type="region of interest" description="Disordered" evidence="16">
    <location>
        <begin position="553"/>
        <end position="623"/>
    </location>
</feature>
<evidence type="ECO:0000256" key="2">
    <source>
        <dbReference type="ARBA" id="ARBA00004393"/>
    </source>
</evidence>
<evidence type="ECO:0000256" key="7">
    <source>
        <dbReference type="ARBA" id="ARBA00022703"/>
    </source>
</evidence>
<keyword evidence="9 15" id="KW-0378">Hydrolase</keyword>
<dbReference type="PROSITE" id="PS00560">
    <property type="entry name" value="CARBOXYPEPT_SER_HIS"/>
    <property type="match status" value="1"/>
</dbReference>
<dbReference type="AlphaFoldDB" id="A0A164ZK95"/>
<evidence type="ECO:0000313" key="18">
    <source>
        <dbReference type="EMBL" id="KZS97810.1"/>
    </source>
</evidence>
<proteinExistence type="inferred from homology"/>
<feature type="compositionally biased region" description="Polar residues" evidence="16">
    <location>
        <begin position="567"/>
        <end position="577"/>
    </location>
</feature>
<evidence type="ECO:0000256" key="10">
    <source>
        <dbReference type="ARBA" id="ARBA00022989"/>
    </source>
</evidence>
<evidence type="ECO:0000256" key="12">
    <source>
        <dbReference type="ARBA" id="ARBA00023136"/>
    </source>
</evidence>
<dbReference type="GO" id="GO:0004185">
    <property type="term" value="F:serine-type carboxypeptidase activity"/>
    <property type="evidence" value="ECO:0007669"/>
    <property type="project" value="UniProtKB-UniRule"/>
</dbReference>